<evidence type="ECO:0000313" key="10">
    <source>
        <dbReference type="Proteomes" id="UP000290848"/>
    </source>
</evidence>
<dbReference type="CDD" id="cd06854">
    <property type="entry name" value="GT_WbpL_WbcO_like"/>
    <property type="match status" value="1"/>
</dbReference>
<evidence type="ECO:0000256" key="8">
    <source>
        <dbReference type="SAM" id="Phobius"/>
    </source>
</evidence>
<dbReference type="AlphaFoldDB" id="A0A4Q0M8P3"/>
<evidence type="ECO:0000256" key="5">
    <source>
        <dbReference type="ARBA" id="ARBA00022989"/>
    </source>
</evidence>
<keyword evidence="3 9" id="KW-0808">Transferase</keyword>
<dbReference type="Pfam" id="PF00953">
    <property type="entry name" value="Glycos_transf_4"/>
    <property type="match status" value="1"/>
</dbReference>
<feature type="transmembrane region" description="Helical" evidence="8">
    <location>
        <begin position="105"/>
        <end position="124"/>
    </location>
</feature>
<evidence type="ECO:0000313" key="9">
    <source>
        <dbReference type="EMBL" id="RXF69538.1"/>
    </source>
</evidence>
<dbReference type="InterPro" id="IPR000715">
    <property type="entry name" value="Glycosyl_transferase_4"/>
</dbReference>
<feature type="transmembrane region" description="Helical" evidence="8">
    <location>
        <begin position="179"/>
        <end position="200"/>
    </location>
</feature>
<proteinExistence type="predicted"/>
<comment type="cofactor">
    <cofactor evidence="7">
        <name>Mg(2+)</name>
        <dbReference type="ChEBI" id="CHEBI:18420"/>
    </cofactor>
</comment>
<feature type="binding site" evidence="7">
    <location>
        <position position="122"/>
    </location>
    <ligand>
        <name>Mg(2+)</name>
        <dbReference type="ChEBI" id="CHEBI:18420"/>
    </ligand>
</feature>
<organism evidence="9 10">
    <name type="scientific">Arcticibacter tournemirensis</name>
    <dbReference type="NCBI Taxonomy" id="699437"/>
    <lineage>
        <taxon>Bacteria</taxon>
        <taxon>Pseudomonadati</taxon>
        <taxon>Bacteroidota</taxon>
        <taxon>Sphingobacteriia</taxon>
        <taxon>Sphingobacteriales</taxon>
        <taxon>Sphingobacteriaceae</taxon>
        <taxon>Arcticibacter</taxon>
    </lineage>
</organism>
<keyword evidence="5 8" id="KW-1133">Transmembrane helix</keyword>
<evidence type="ECO:0000256" key="3">
    <source>
        <dbReference type="ARBA" id="ARBA00022679"/>
    </source>
</evidence>
<dbReference type="GO" id="GO:0005886">
    <property type="term" value="C:plasma membrane"/>
    <property type="evidence" value="ECO:0007669"/>
    <property type="project" value="UniProtKB-SubCell"/>
</dbReference>
<feature type="transmembrane region" description="Helical" evidence="8">
    <location>
        <begin position="279"/>
        <end position="297"/>
    </location>
</feature>
<protein>
    <submittedName>
        <fullName evidence="9">Glycosyltransferase family 4 protein</fullName>
    </submittedName>
</protein>
<keyword evidence="2" id="KW-1003">Cell membrane</keyword>
<feature type="transmembrane region" description="Helical" evidence="8">
    <location>
        <begin position="250"/>
        <end position="273"/>
    </location>
</feature>
<feature type="transmembrane region" description="Helical" evidence="8">
    <location>
        <begin position="30"/>
        <end position="48"/>
    </location>
</feature>
<keyword evidence="7" id="KW-0460">Magnesium</keyword>
<keyword evidence="4 8" id="KW-0812">Transmembrane</keyword>
<feature type="binding site" evidence="7">
    <location>
        <position position="182"/>
    </location>
    <ligand>
        <name>Mg(2+)</name>
        <dbReference type="ChEBI" id="CHEBI:18420"/>
    </ligand>
</feature>
<keyword evidence="7" id="KW-0479">Metal-binding</keyword>
<sequence length="326" mass="36702">MVIAELVYFKIASHFNIIDKPNLRSSHKHLTLRGGGVIFLIGAWIWAVFFGLEYPWFMMGLTVIAGGSFVDDVNPLPYTVKLVFQFAAMFLMLYDMGILNWQNSWTVIAALIVCVGIINAYNFMDGINGITGGYSLAVIIPLLFINKALQFIDNNLLVVVGMSTTVFCFFNFRKKAKCFAGDVGSVAISFILLFAIGKLILHTGDFTYILFMAVYGVDTVLTICHRILLREHLGKAHRKHCYQLMANELHIPHLIVSTIYTAVQLAASFGLILIRANHWLYLSIVLTVLCGAYVFLVKKYYHLHQQYLDSLVNKLAMDSRLNVKPS</sequence>
<dbReference type="GO" id="GO:0009103">
    <property type="term" value="P:lipopolysaccharide biosynthetic process"/>
    <property type="evidence" value="ECO:0007669"/>
    <property type="project" value="TreeGrafter"/>
</dbReference>
<feature type="transmembrane region" description="Helical" evidence="8">
    <location>
        <begin position="131"/>
        <end position="149"/>
    </location>
</feature>
<dbReference type="GO" id="GO:0044038">
    <property type="term" value="P:cell wall macromolecule biosynthetic process"/>
    <property type="evidence" value="ECO:0007669"/>
    <property type="project" value="TreeGrafter"/>
</dbReference>
<name>A0A4Q0M8P3_9SPHI</name>
<accession>A0A4Q0M8P3</accession>
<comment type="caution">
    <text evidence="9">The sequence shown here is derived from an EMBL/GenBank/DDBJ whole genome shotgun (WGS) entry which is preliminary data.</text>
</comment>
<dbReference type="PANTHER" id="PTHR22926">
    <property type="entry name" value="PHOSPHO-N-ACETYLMURAMOYL-PENTAPEPTIDE-TRANSFERASE"/>
    <property type="match status" value="1"/>
</dbReference>
<dbReference type="GO" id="GO:0071555">
    <property type="term" value="P:cell wall organization"/>
    <property type="evidence" value="ECO:0007669"/>
    <property type="project" value="TreeGrafter"/>
</dbReference>
<feature type="transmembrane region" description="Helical" evidence="8">
    <location>
        <begin position="206"/>
        <end position="229"/>
    </location>
</feature>
<feature type="transmembrane region" description="Helical" evidence="8">
    <location>
        <begin position="155"/>
        <end position="172"/>
    </location>
</feature>
<dbReference type="PANTHER" id="PTHR22926:SF3">
    <property type="entry name" value="UNDECAPRENYL-PHOSPHATE ALPHA-N-ACETYLGLUCOSAMINYL 1-PHOSPHATE TRANSFERASE"/>
    <property type="match status" value="1"/>
</dbReference>
<evidence type="ECO:0000256" key="1">
    <source>
        <dbReference type="ARBA" id="ARBA00004651"/>
    </source>
</evidence>
<evidence type="ECO:0000256" key="2">
    <source>
        <dbReference type="ARBA" id="ARBA00022475"/>
    </source>
</evidence>
<gene>
    <name evidence="9" type="ORF">EKH83_12125</name>
</gene>
<comment type="subcellular location">
    <subcellularLocation>
        <location evidence="1">Cell membrane</location>
        <topology evidence="1">Multi-pass membrane protein</topology>
    </subcellularLocation>
</comment>
<dbReference type="Proteomes" id="UP000290848">
    <property type="component" value="Unassembled WGS sequence"/>
</dbReference>
<reference evidence="9 10" key="1">
    <citation type="submission" date="2018-12" db="EMBL/GenBank/DDBJ databases">
        <title>The Draft Genome Sequence of the Soil Bacterium Pedobacter tournemirensis R1.</title>
        <authorList>
            <person name="He J."/>
        </authorList>
    </citation>
    <scope>NUCLEOTIDE SEQUENCE [LARGE SCALE GENOMIC DNA]</scope>
    <source>
        <strain evidence="9 10">R1</strain>
    </source>
</reference>
<keyword evidence="6 8" id="KW-0472">Membrane</keyword>
<dbReference type="EMBL" id="RXOC01000007">
    <property type="protein sequence ID" value="RXF69538.1"/>
    <property type="molecule type" value="Genomic_DNA"/>
</dbReference>
<dbReference type="GO" id="GO:0016780">
    <property type="term" value="F:phosphotransferase activity, for other substituted phosphate groups"/>
    <property type="evidence" value="ECO:0007669"/>
    <property type="project" value="InterPro"/>
</dbReference>
<dbReference type="GO" id="GO:0046872">
    <property type="term" value="F:metal ion binding"/>
    <property type="evidence" value="ECO:0007669"/>
    <property type="project" value="UniProtKB-KW"/>
</dbReference>
<evidence type="ECO:0000256" key="7">
    <source>
        <dbReference type="PIRSR" id="PIRSR600715-1"/>
    </source>
</evidence>
<evidence type="ECO:0000256" key="6">
    <source>
        <dbReference type="ARBA" id="ARBA00023136"/>
    </source>
</evidence>
<evidence type="ECO:0000256" key="4">
    <source>
        <dbReference type="ARBA" id="ARBA00022692"/>
    </source>
</evidence>